<comment type="caution">
    <text evidence="1">The sequence shown here is derived from an EMBL/GenBank/DDBJ whole genome shotgun (WGS) entry which is preliminary data.</text>
</comment>
<gene>
    <name evidence="1" type="ORF">MN202_09775</name>
</gene>
<dbReference type="EMBL" id="JALAAR010000007">
    <property type="protein sequence ID" value="MEH8017523.1"/>
    <property type="molecule type" value="Genomic_DNA"/>
</dbReference>
<dbReference type="Proteomes" id="UP001375382">
    <property type="component" value="Unassembled WGS sequence"/>
</dbReference>
<proteinExistence type="predicted"/>
<accession>A0ABU8C6H0</accession>
<protein>
    <submittedName>
        <fullName evidence="1">Uncharacterized protein</fullName>
    </submittedName>
</protein>
<evidence type="ECO:0000313" key="2">
    <source>
        <dbReference type="Proteomes" id="UP001375382"/>
    </source>
</evidence>
<reference evidence="1 2" key="1">
    <citation type="journal article" date="2023" name="Ecotoxicol. Environ. Saf.">
        <title>Mercury remediation potential of mercury-resistant strain Rheinheimera metallidurans sp. nov. isolated from a municipal waste dumping site.</title>
        <authorList>
            <person name="Yadav V."/>
            <person name="Manjhi A."/>
            <person name="Vadakedath N."/>
        </authorList>
    </citation>
    <scope>NUCLEOTIDE SEQUENCE [LARGE SCALE GENOMIC DNA]</scope>
    <source>
        <strain evidence="1 2">E-49</strain>
    </source>
</reference>
<organism evidence="1 2">
    <name type="scientific">Rheinheimera muenzenbergensis</name>
    <dbReference type="NCBI Taxonomy" id="1193628"/>
    <lineage>
        <taxon>Bacteria</taxon>
        <taxon>Pseudomonadati</taxon>
        <taxon>Pseudomonadota</taxon>
        <taxon>Gammaproteobacteria</taxon>
        <taxon>Chromatiales</taxon>
        <taxon>Chromatiaceae</taxon>
        <taxon>Rheinheimera</taxon>
    </lineage>
</organism>
<evidence type="ECO:0000313" key="1">
    <source>
        <dbReference type="EMBL" id="MEH8017523.1"/>
    </source>
</evidence>
<keyword evidence="2" id="KW-1185">Reference proteome</keyword>
<name>A0ABU8C6H0_9GAMM</name>
<dbReference type="RefSeq" id="WP_335735937.1">
    <property type="nucleotide sequence ID" value="NZ_JALAAR010000007.1"/>
</dbReference>
<sequence length="58" mass="6545">MTENRPERGMPEFEAWLLAKAQKWSDELITTEIPEELADVGSGLIAGPRSWEDVPTVF</sequence>